<dbReference type="EMBL" id="JBBNAG010000004">
    <property type="protein sequence ID" value="KAK9139691.1"/>
    <property type="molecule type" value="Genomic_DNA"/>
</dbReference>
<protein>
    <submittedName>
        <fullName evidence="2">Uncharacterized protein</fullName>
    </submittedName>
</protein>
<evidence type="ECO:0000313" key="2">
    <source>
        <dbReference type="EMBL" id="KAK9139691.1"/>
    </source>
</evidence>
<name>A0AAP0PG75_9MAGN</name>
<dbReference type="AlphaFoldDB" id="A0AAP0PG75"/>
<accession>A0AAP0PG75</accession>
<proteinExistence type="predicted"/>
<reference evidence="2 3" key="1">
    <citation type="submission" date="2024-01" db="EMBL/GenBank/DDBJ databases">
        <title>Genome assemblies of Stephania.</title>
        <authorList>
            <person name="Yang L."/>
        </authorList>
    </citation>
    <scope>NUCLEOTIDE SEQUENCE [LARGE SCALE GENOMIC DNA]</scope>
    <source>
        <strain evidence="2">JXDWG</strain>
        <tissue evidence="2">Leaf</tissue>
    </source>
</reference>
<gene>
    <name evidence="2" type="ORF">Scep_009372</name>
</gene>
<dbReference type="Proteomes" id="UP001419268">
    <property type="component" value="Unassembled WGS sequence"/>
</dbReference>
<comment type="caution">
    <text evidence="2">The sequence shown here is derived from an EMBL/GenBank/DDBJ whole genome shotgun (WGS) entry which is preliminary data.</text>
</comment>
<evidence type="ECO:0000313" key="3">
    <source>
        <dbReference type="Proteomes" id="UP001419268"/>
    </source>
</evidence>
<evidence type="ECO:0000256" key="1">
    <source>
        <dbReference type="SAM" id="MobiDB-lite"/>
    </source>
</evidence>
<sequence length="120" mass="13134">MTTMMKSGDIDGDDDESGEEDEVAVKGVWGWFAQRRDERDGFARMTQLCNSNHRLDVAICVIELLPPECKQRLAGGEQRPVILLCNQRNASSDREARVQPAPDGSVHDMTTAAASALAAM</sequence>
<keyword evidence="3" id="KW-1185">Reference proteome</keyword>
<feature type="region of interest" description="Disordered" evidence="1">
    <location>
        <begin position="1"/>
        <end position="22"/>
    </location>
</feature>
<organism evidence="2 3">
    <name type="scientific">Stephania cephalantha</name>
    <dbReference type="NCBI Taxonomy" id="152367"/>
    <lineage>
        <taxon>Eukaryota</taxon>
        <taxon>Viridiplantae</taxon>
        <taxon>Streptophyta</taxon>
        <taxon>Embryophyta</taxon>
        <taxon>Tracheophyta</taxon>
        <taxon>Spermatophyta</taxon>
        <taxon>Magnoliopsida</taxon>
        <taxon>Ranunculales</taxon>
        <taxon>Menispermaceae</taxon>
        <taxon>Menispermoideae</taxon>
        <taxon>Cissampelideae</taxon>
        <taxon>Stephania</taxon>
    </lineage>
</organism>
<feature type="compositionally biased region" description="Acidic residues" evidence="1">
    <location>
        <begin position="10"/>
        <end position="22"/>
    </location>
</feature>